<keyword evidence="2" id="KW-0813">Transport</keyword>
<reference evidence="7 8" key="1">
    <citation type="submission" date="2022-11" db="EMBL/GenBank/DDBJ databases">
        <title>Draft genome sequence of Saccharopolyspora sp. WRP15-2 isolated from rhizosphere soils of wild rice in Thailand.</title>
        <authorList>
            <person name="Duangmal K."/>
            <person name="Kammanee S."/>
            <person name="Muangham S."/>
        </authorList>
    </citation>
    <scope>NUCLEOTIDE SEQUENCE [LARGE SCALE GENOMIC DNA]</scope>
    <source>
        <strain evidence="7 8">WRP15-2</strain>
    </source>
</reference>
<name>A0ABT4UY87_9PSEU</name>
<evidence type="ECO:0000256" key="4">
    <source>
        <dbReference type="ARBA" id="ARBA00022989"/>
    </source>
</evidence>
<comment type="caution">
    <text evidence="7">The sequence shown here is derived from an EMBL/GenBank/DDBJ whole genome shotgun (WGS) entry which is preliminary data.</text>
</comment>
<dbReference type="EMBL" id="JAQGLA010000018">
    <property type="protein sequence ID" value="MDA3626669.1"/>
    <property type="molecule type" value="Genomic_DNA"/>
</dbReference>
<feature type="transmembrane region" description="Helical" evidence="6">
    <location>
        <begin position="444"/>
        <end position="462"/>
    </location>
</feature>
<accession>A0ABT4UY87</accession>
<feature type="transmembrane region" description="Helical" evidence="6">
    <location>
        <begin position="402"/>
        <end position="424"/>
    </location>
</feature>
<dbReference type="Proteomes" id="UP001210380">
    <property type="component" value="Unassembled WGS sequence"/>
</dbReference>
<feature type="transmembrane region" description="Helical" evidence="6">
    <location>
        <begin position="190"/>
        <end position="208"/>
    </location>
</feature>
<evidence type="ECO:0000313" key="8">
    <source>
        <dbReference type="Proteomes" id="UP001210380"/>
    </source>
</evidence>
<comment type="subcellular location">
    <subcellularLocation>
        <location evidence="1">Membrane</location>
        <topology evidence="1">Multi-pass membrane protein</topology>
    </subcellularLocation>
</comment>
<evidence type="ECO:0000313" key="7">
    <source>
        <dbReference type="EMBL" id="MDA3626669.1"/>
    </source>
</evidence>
<protein>
    <submittedName>
        <fullName evidence="7">OPT/YSL family transporter</fullName>
    </submittedName>
</protein>
<keyword evidence="3 6" id="KW-0812">Transmembrane</keyword>
<feature type="transmembrane region" description="Helical" evidence="6">
    <location>
        <begin position="305"/>
        <end position="324"/>
    </location>
</feature>
<dbReference type="InterPro" id="IPR004813">
    <property type="entry name" value="OPT"/>
</dbReference>
<keyword evidence="5 6" id="KW-0472">Membrane</keyword>
<dbReference type="RefSeq" id="WP_270949276.1">
    <property type="nucleotide sequence ID" value="NZ_JAQGLA010000018.1"/>
</dbReference>
<evidence type="ECO:0000256" key="5">
    <source>
        <dbReference type="ARBA" id="ARBA00023136"/>
    </source>
</evidence>
<proteinExistence type="predicted"/>
<gene>
    <name evidence="7" type="ORF">OU415_14580</name>
</gene>
<evidence type="ECO:0000256" key="3">
    <source>
        <dbReference type="ARBA" id="ARBA00022692"/>
    </source>
</evidence>
<evidence type="ECO:0000256" key="1">
    <source>
        <dbReference type="ARBA" id="ARBA00004141"/>
    </source>
</evidence>
<feature type="transmembrane region" description="Helical" evidence="6">
    <location>
        <begin position="277"/>
        <end position="299"/>
    </location>
</feature>
<feature type="transmembrane region" description="Helical" evidence="6">
    <location>
        <begin position="53"/>
        <end position="73"/>
    </location>
</feature>
<feature type="transmembrane region" description="Helical" evidence="6">
    <location>
        <begin position="113"/>
        <end position="135"/>
    </location>
</feature>
<feature type="transmembrane region" description="Helical" evidence="6">
    <location>
        <begin position="85"/>
        <end position="107"/>
    </location>
</feature>
<keyword evidence="4 6" id="KW-1133">Transmembrane helix</keyword>
<evidence type="ECO:0000256" key="6">
    <source>
        <dbReference type="SAM" id="Phobius"/>
    </source>
</evidence>
<evidence type="ECO:0000256" key="2">
    <source>
        <dbReference type="ARBA" id="ARBA00022448"/>
    </source>
</evidence>
<feature type="transmembrane region" description="Helical" evidence="6">
    <location>
        <begin position="331"/>
        <end position="350"/>
    </location>
</feature>
<feature type="transmembrane region" description="Helical" evidence="6">
    <location>
        <begin position="166"/>
        <end position="184"/>
    </location>
</feature>
<organism evidence="7 8">
    <name type="scientific">Saccharopolyspora oryzae</name>
    <dbReference type="NCBI Taxonomy" id="2997343"/>
    <lineage>
        <taxon>Bacteria</taxon>
        <taxon>Bacillati</taxon>
        <taxon>Actinomycetota</taxon>
        <taxon>Actinomycetes</taxon>
        <taxon>Pseudonocardiales</taxon>
        <taxon>Pseudonocardiaceae</taxon>
        <taxon>Saccharopolyspora</taxon>
    </lineage>
</organism>
<feature type="transmembrane region" description="Helical" evidence="6">
    <location>
        <begin position="474"/>
        <end position="501"/>
    </location>
</feature>
<sequence length="541" mass="56019">MSEEQTLAARTGQRHPRALAPANLALTVVVSVFGAIIGMQILVNLGISANTSLIGALVAMVLARVPMSLFSSYRSIHSQNLVQSAISSATFGAANGLLLPIGIPWALGRPDLVVPMFCGVAAAMIVDAVMLYRLFDTKVFPASGAWPPGIAAAEAIQAGDKGGRRAGLLGIGVVVGAAGSALGIPMSAFGVAFIGNIVAMVMFGLGLLMRQYQTQLFGGDFFATIIPKGNLAEAYVPHGFMIGAGLVALVQVGVQLARRNSEGGGTSRSDADMRRTLGLGSVAYVLIAVFLALICGLWTDMSAGMLVAFVLYAGFAALVHELIVGLAAMHAGWFPAFAVALITLIIGMIIGFPLEALVVLVAFSAATGPAFADMGYDLKAGFILRGHGADAEFELAGRRQQLISAMIAFGIAIAVVLVMWESYFSRDLLPPVDRVFAATMHGGISPHVAMSLAIWAVPGAIVQLVGGSKRQAGILLATGLLVSQPSAGWAVLAGIVIRFAWLRLRSEKARSEMEVVAGGVIAGDALFSFGQSTLKSLAGKG</sequence>
<dbReference type="Pfam" id="PF03169">
    <property type="entry name" value="OPT"/>
    <property type="match status" value="2"/>
</dbReference>
<feature type="transmembrane region" description="Helical" evidence="6">
    <location>
        <begin position="24"/>
        <end position="47"/>
    </location>
</feature>
<keyword evidence="8" id="KW-1185">Reference proteome</keyword>